<dbReference type="Pfam" id="PF11816">
    <property type="entry name" value="DUF3337"/>
    <property type="match status" value="1"/>
</dbReference>
<dbReference type="InterPro" id="IPR051246">
    <property type="entry name" value="WDR48"/>
</dbReference>
<accession>H8X4P1</accession>
<dbReference type="PROSITE" id="PS50082">
    <property type="entry name" value="WD_REPEATS_2"/>
    <property type="match status" value="2"/>
</dbReference>
<protein>
    <submittedName>
        <fullName evidence="4">Uncharacterized protein</fullName>
    </submittedName>
</protein>
<reference evidence="4 5" key="1">
    <citation type="journal article" date="2012" name="PLoS ONE">
        <title>Sequence and analysis of the genome of the pathogenic yeast Candida orthopsilosis.</title>
        <authorList>
            <person name="Riccombeni A."/>
            <person name="Vidanes G."/>
            <person name="Proux-Wera E."/>
            <person name="Wolfe K.H."/>
            <person name="Butler G."/>
        </authorList>
    </citation>
    <scope>NUCLEOTIDE SEQUENCE [LARGE SCALE GENOMIC DNA]</scope>
    <source>
        <strain evidence="4 5">Co 90-125</strain>
    </source>
</reference>
<evidence type="ECO:0000256" key="2">
    <source>
        <dbReference type="ARBA" id="ARBA00022737"/>
    </source>
</evidence>
<dbReference type="GO" id="GO:0000724">
    <property type="term" value="P:double-strand break repair via homologous recombination"/>
    <property type="evidence" value="ECO:0007669"/>
    <property type="project" value="TreeGrafter"/>
</dbReference>
<dbReference type="PROSITE" id="PS50294">
    <property type="entry name" value="WD_REPEATS_REGION"/>
    <property type="match status" value="2"/>
</dbReference>
<dbReference type="SMART" id="SM00320">
    <property type="entry name" value="WD40"/>
    <property type="match status" value="6"/>
</dbReference>
<dbReference type="InterPro" id="IPR015943">
    <property type="entry name" value="WD40/YVTN_repeat-like_dom_sf"/>
</dbReference>
<dbReference type="InterPro" id="IPR001680">
    <property type="entry name" value="WD40_rpt"/>
</dbReference>
<dbReference type="GeneID" id="14540167"/>
<keyword evidence="2" id="KW-0677">Repeat</keyword>
<dbReference type="AlphaFoldDB" id="H8X4P1"/>
<feature type="repeat" description="WD" evidence="3">
    <location>
        <begin position="16"/>
        <end position="48"/>
    </location>
</feature>
<dbReference type="PANTHER" id="PTHR19862">
    <property type="entry name" value="WD REPEAT-CONTAINING PROTEIN 48"/>
    <property type="match status" value="1"/>
</dbReference>
<feature type="repeat" description="WD" evidence="3">
    <location>
        <begin position="217"/>
        <end position="256"/>
    </location>
</feature>
<organism evidence="4 5">
    <name type="scientific">Candida orthopsilosis (strain 90-125)</name>
    <name type="common">Yeast</name>
    <dbReference type="NCBI Taxonomy" id="1136231"/>
    <lineage>
        <taxon>Eukaryota</taxon>
        <taxon>Fungi</taxon>
        <taxon>Dikarya</taxon>
        <taxon>Ascomycota</taxon>
        <taxon>Saccharomycotina</taxon>
        <taxon>Pichiomycetes</taxon>
        <taxon>Debaryomycetaceae</taxon>
        <taxon>Candida/Lodderomyces clade</taxon>
        <taxon>Candida</taxon>
    </lineage>
</organism>
<dbReference type="HOGENOM" id="CLU_007460_0_0_1"/>
<dbReference type="EMBL" id="HE681722">
    <property type="protein sequence ID" value="CCG22983.1"/>
    <property type="molecule type" value="Genomic_DNA"/>
</dbReference>
<dbReference type="Gene3D" id="2.130.10.10">
    <property type="entry name" value="YVTN repeat-like/Quinoprotein amine dehydrogenase"/>
    <property type="match status" value="2"/>
</dbReference>
<dbReference type="Proteomes" id="UP000005018">
    <property type="component" value="Chromosome 4"/>
</dbReference>
<evidence type="ECO:0000256" key="1">
    <source>
        <dbReference type="ARBA" id="ARBA00022574"/>
    </source>
</evidence>
<dbReference type="InterPro" id="IPR021772">
    <property type="entry name" value="WDR48/Bun107"/>
</dbReference>
<name>H8X4P1_CANO9</name>
<gene>
    <name evidence="4" type="ORF">CORT_0D01350</name>
</gene>
<dbReference type="SUPFAM" id="SSF50978">
    <property type="entry name" value="WD40 repeat-like"/>
    <property type="match status" value="1"/>
</dbReference>
<sequence>MSTTKKGICYRIGDSSSSHILPINQIIYSPTQRELFTAGRDGSVKVWENGDGGSFRSNEDQTRNEREQCLKLEQAISGRKVQYVFPVDAIHLKGSVQIHNDWVNDIELIETENTIITCSSDLSCKLLNTKLQETTTLPPIHTDYVKRVVATQDGFVSGGLDKKIINWDLQKLRAVSVMDNECGIYSLSSESRTVATGGQSSVVNLYDVRSTTKIRSLIGHQGMVRCLLQDGHFILSGGSDTTIKLWDLRTFKVYKNFDIHDFPVWAMSGDAKCFYSGDRGGNIVKTDLSNLFVNKTDRYFENTFTTNECTSIDEQLGISTIIAKNESPILSICHNEDSIFISDYDSLSRYVNPDTSTLAQYQFLKTCLDYSPSDDLSDEAQPNDDLNSMFYDLVSHLSVDTANNELQSNYSVEQEEPTESYNSMFLNVNGGPSTEFVNAYQSDLTVSDEFVDTTPIEILLNPTDQITPIPFNLKPIARYEIVPHSVVSKRILNNKRQIMALYLNGDIRMWDILICKELKNFPSRHGKLLTGKELEYRLKEMDDLVQQYQSSDTLNNWCEVEIKAGKLLVTIKDTSVMNVEIYYDDMVKDYPFLAIDHPETIARMGNHKIAVGDDDRFHLGLILLNSIFHGYTMYEWVFDELLREEIRLQKPSDSDSVTSRLKSWRKSSKRSLTEASPINSANVSVNEMPINPPLSEFLNTPEENLAKAVPQYNDTIMCLLQANKRIYQERPKSGESVLRVNHVNPCLASDEDELKYFPVINAKHFPSDMNVILFEYSPELGNYRDLSYFKISDINNLPEFPQQELINELRCSIPRWIGQPILYNRFNIKESPKITFRLLEVDYFNLPPTVKIGGKSQRKIKSLPALESSIKLTSHNMLRVSKILYFLTDKFEASTKEMKDKKLKPTDWLVLECKGQELSNSMTLQTIKTKIWKSSTDIELRFRRKFD</sequence>
<keyword evidence="1 3" id="KW-0853">WD repeat</keyword>
<dbReference type="GO" id="GO:0043130">
    <property type="term" value="F:ubiquitin binding"/>
    <property type="evidence" value="ECO:0007669"/>
    <property type="project" value="TreeGrafter"/>
</dbReference>
<dbReference type="PANTHER" id="PTHR19862:SF14">
    <property type="entry name" value="WD REPEAT-CONTAINING PROTEIN 48"/>
    <property type="match status" value="1"/>
</dbReference>
<dbReference type="InterPro" id="IPR019775">
    <property type="entry name" value="WD40_repeat_CS"/>
</dbReference>
<dbReference type="PROSITE" id="PS00678">
    <property type="entry name" value="WD_REPEATS_1"/>
    <property type="match status" value="1"/>
</dbReference>
<dbReference type="RefSeq" id="XP_003869120.1">
    <property type="nucleotide sequence ID" value="XM_003869071.1"/>
</dbReference>
<evidence type="ECO:0000313" key="5">
    <source>
        <dbReference type="Proteomes" id="UP000005018"/>
    </source>
</evidence>
<dbReference type="Pfam" id="PF00400">
    <property type="entry name" value="WD40"/>
    <property type="match status" value="2"/>
</dbReference>
<dbReference type="OrthoDB" id="2421129at2759"/>
<dbReference type="KEGG" id="cot:CORT_0D01350"/>
<evidence type="ECO:0000313" key="4">
    <source>
        <dbReference type="EMBL" id="CCG22983.1"/>
    </source>
</evidence>
<dbReference type="InterPro" id="IPR036322">
    <property type="entry name" value="WD40_repeat_dom_sf"/>
</dbReference>
<proteinExistence type="predicted"/>
<keyword evidence="5" id="KW-1185">Reference proteome</keyword>
<evidence type="ECO:0000256" key="3">
    <source>
        <dbReference type="PROSITE-ProRule" id="PRU00221"/>
    </source>
</evidence>
<dbReference type="eggNOG" id="KOG0308">
    <property type="taxonomic scope" value="Eukaryota"/>
</dbReference>